<keyword evidence="2" id="KW-0238">DNA-binding</keyword>
<organism evidence="4 5">
    <name type="scientific">Corynebacterium wankanglinii</name>
    <dbReference type="NCBI Taxonomy" id="2735136"/>
    <lineage>
        <taxon>Bacteria</taxon>
        <taxon>Bacillati</taxon>
        <taxon>Actinomycetota</taxon>
        <taxon>Actinomycetes</taxon>
        <taxon>Mycobacteriales</taxon>
        <taxon>Corynebacteriaceae</taxon>
        <taxon>Corynebacterium</taxon>
    </lineage>
</organism>
<dbReference type="Pfam" id="PF01614">
    <property type="entry name" value="IclR_C"/>
    <property type="match status" value="1"/>
</dbReference>
<dbReference type="SUPFAM" id="SSF55781">
    <property type="entry name" value="GAF domain-like"/>
    <property type="match status" value="1"/>
</dbReference>
<comment type="caution">
    <text evidence="4">The sequence shown here is derived from an EMBL/GenBank/DDBJ whole genome shotgun (WGS) entry which is preliminary data.</text>
</comment>
<dbReference type="InterPro" id="IPR029016">
    <property type="entry name" value="GAF-like_dom_sf"/>
</dbReference>
<dbReference type="InterPro" id="IPR050707">
    <property type="entry name" value="HTH_MetabolicPath_Reg"/>
</dbReference>
<evidence type="ECO:0000313" key="5">
    <source>
        <dbReference type="Proteomes" id="UP000577408"/>
    </source>
</evidence>
<evidence type="ECO:0000256" key="2">
    <source>
        <dbReference type="ARBA" id="ARBA00023125"/>
    </source>
</evidence>
<dbReference type="Gene3D" id="1.10.10.10">
    <property type="entry name" value="Winged helix-like DNA-binding domain superfamily/Winged helix DNA-binding domain"/>
    <property type="match status" value="1"/>
</dbReference>
<dbReference type="GO" id="GO:0003700">
    <property type="term" value="F:DNA-binding transcription factor activity"/>
    <property type="evidence" value="ECO:0007669"/>
    <property type="project" value="TreeGrafter"/>
</dbReference>
<evidence type="ECO:0000313" key="4">
    <source>
        <dbReference type="EMBL" id="MBA1838246.1"/>
    </source>
</evidence>
<dbReference type="InterPro" id="IPR036388">
    <property type="entry name" value="WH-like_DNA-bd_sf"/>
</dbReference>
<evidence type="ECO:0000256" key="1">
    <source>
        <dbReference type="ARBA" id="ARBA00023015"/>
    </source>
</evidence>
<name>A0A7H0K824_9CORY</name>
<dbReference type="Proteomes" id="UP000577408">
    <property type="component" value="Unassembled WGS sequence"/>
</dbReference>
<dbReference type="AlphaFoldDB" id="A0A7H0K824"/>
<dbReference type="InterPro" id="IPR036390">
    <property type="entry name" value="WH_DNA-bd_sf"/>
</dbReference>
<keyword evidence="3" id="KW-0804">Transcription</keyword>
<keyword evidence="1" id="KW-0805">Transcription regulation</keyword>
<protein>
    <submittedName>
        <fullName evidence="4">IclR family transcriptional regulator</fullName>
    </submittedName>
</protein>
<dbReference type="RefSeq" id="WP_181192937.1">
    <property type="nucleotide sequence ID" value="NZ_JABFED010000008.1"/>
</dbReference>
<dbReference type="PANTHER" id="PTHR30136">
    <property type="entry name" value="HELIX-TURN-HELIX TRANSCRIPTIONAL REGULATOR, ICLR FAMILY"/>
    <property type="match status" value="1"/>
</dbReference>
<dbReference type="SUPFAM" id="SSF46785">
    <property type="entry name" value="Winged helix' DNA-binding domain"/>
    <property type="match status" value="1"/>
</dbReference>
<accession>A0A7H0K824</accession>
<dbReference type="Gene3D" id="3.30.450.40">
    <property type="match status" value="2"/>
</dbReference>
<reference evidence="4 5" key="1">
    <citation type="submission" date="2020-05" db="EMBL/GenBank/DDBJ databases">
        <title>Descriptions of Corynebacterium xxxx sp. nov., Corynebacterium yyyy sp. nov. and Corynebacterium zzzz sp. nov.</title>
        <authorList>
            <person name="Zhang G."/>
        </authorList>
    </citation>
    <scope>NUCLEOTIDE SEQUENCE [LARGE SCALE GENOMIC DNA]</scope>
    <source>
        <strain evidence="5">zg-913</strain>
    </source>
</reference>
<evidence type="ECO:0000256" key="3">
    <source>
        <dbReference type="ARBA" id="ARBA00023163"/>
    </source>
</evidence>
<proteinExistence type="predicted"/>
<dbReference type="InterPro" id="IPR005471">
    <property type="entry name" value="Tscrpt_reg_IclR_N"/>
</dbReference>
<dbReference type="GO" id="GO:0003677">
    <property type="term" value="F:DNA binding"/>
    <property type="evidence" value="ECO:0007669"/>
    <property type="project" value="UniProtKB-KW"/>
</dbReference>
<dbReference type="SMART" id="SM00346">
    <property type="entry name" value="HTH_ICLR"/>
    <property type="match status" value="1"/>
</dbReference>
<dbReference type="EMBL" id="JABFED010000008">
    <property type="protein sequence ID" value="MBA1838246.1"/>
    <property type="molecule type" value="Genomic_DNA"/>
</dbReference>
<dbReference type="PROSITE" id="PS51077">
    <property type="entry name" value="HTH_ICLR"/>
    <property type="match status" value="1"/>
</dbReference>
<keyword evidence="5" id="KW-1185">Reference proteome</keyword>
<dbReference type="PROSITE" id="PS51078">
    <property type="entry name" value="ICLR_ED"/>
    <property type="match status" value="1"/>
</dbReference>
<dbReference type="PANTHER" id="PTHR30136:SF39">
    <property type="entry name" value="TRANSCRIPTIONAL REGULATORY PROTEIN"/>
    <property type="match status" value="1"/>
</dbReference>
<gene>
    <name evidence="4" type="ORF">HMA55_10170</name>
</gene>
<dbReference type="Pfam" id="PF09339">
    <property type="entry name" value="HTH_IclR"/>
    <property type="match status" value="1"/>
</dbReference>
<dbReference type="GO" id="GO:0045892">
    <property type="term" value="P:negative regulation of DNA-templated transcription"/>
    <property type="evidence" value="ECO:0007669"/>
    <property type="project" value="TreeGrafter"/>
</dbReference>
<sequence length="228" mass="23520">MRQYNEGSGIKVLDRAVAIVTAVAGGDKSLAELSDATELPRATAHRIATALEVHHVLARTERGEWSLGPALSGYAAGPSPKLLAAAAPVMRDLVAATGESAQLYQLTGSTRTCIAAEEPESGLHNVVPVGSRLSLSAGSAARVFAAHSLIDAPFDAADLDQVRADGYAESIAEREVGLASVSAPVFLPDGALVAVLSISGPAERLKPSPAAKWKQELLAARNQLEGAL</sequence>
<dbReference type="InterPro" id="IPR014757">
    <property type="entry name" value="Tscrpt_reg_IclR_C"/>
</dbReference>